<protein>
    <submittedName>
        <fullName evidence="1">Uncharacterized protein</fullName>
    </submittedName>
</protein>
<reference evidence="1 2" key="1">
    <citation type="submission" date="2020-08" db="EMBL/GenBank/DDBJ databases">
        <title>Sequencing the genomes of 1000 actinobacteria strains.</title>
        <authorList>
            <person name="Klenk H.-P."/>
        </authorList>
    </citation>
    <scope>NUCLEOTIDE SEQUENCE [LARGE SCALE GENOMIC DNA]</scope>
    <source>
        <strain evidence="1 2">DSM 41654</strain>
    </source>
</reference>
<name>A0A7W7R2S0_KITKI</name>
<organism evidence="1 2">
    <name type="scientific">Kitasatospora kifunensis</name>
    <name type="common">Streptomyces kifunensis</name>
    <dbReference type="NCBI Taxonomy" id="58351"/>
    <lineage>
        <taxon>Bacteria</taxon>
        <taxon>Bacillati</taxon>
        <taxon>Actinomycetota</taxon>
        <taxon>Actinomycetes</taxon>
        <taxon>Kitasatosporales</taxon>
        <taxon>Streptomycetaceae</taxon>
        <taxon>Kitasatospora</taxon>
    </lineage>
</organism>
<proteinExistence type="predicted"/>
<sequence>MFSDVPSVLPPDRAITGDPRCHRTYFGSRLNFEVDQK</sequence>
<evidence type="ECO:0000313" key="2">
    <source>
        <dbReference type="Proteomes" id="UP000540506"/>
    </source>
</evidence>
<keyword evidence="2" id="KW-1185">Reference proteome</keyword>
<accession>A0A7W7R2S0</accession>
<dbReference type="Proteomes" id="UP000540506">
    <property type="component" value="Unassembled WGS sequence"/>
</dbReference>
<gene>
    <name evidence="1" type="ORF">FHR34_003356</name>
</gene>
<dbReference type="EMBL" id="JACHJV010000001">
    <property type="protein sequence ID" value="MBB4924363.1"/>
    <property type="molecule type" value="Genomic_DNA"/>
</dbReference>
<comment type="caution">
    <text evidence="1">The sequence shown here is derived from an EMBL/GenBank/DDBJ whole genome shotgun (WGS) entry which is preliminary data.</text>
</comment>
<dbReference type="AlphaFoldDB" id="A0A7W7R2S0"/>
<evidence type="ECO:0000313" key="1">
    <source>
        <dbReference type="EMBL" id="MBB4924363.1"/>
    </source>
</evidence>